<reference evidence="2" key="1">
    <citation type="journal article" date="2019" name="Int. J. Syst. Evol. Microbiol.">
        <title>The Global Catalogue of Microorganisms (GCM) 10K type strain sequencing project: providing services to taxonomists for standard genome sequencing and annotation.</title>
        <authorList>
            <consortium name="The Broad Institute Genomics Platform"/>
            <consortium name="The Broad Institute Genome Sequencing Center for Infectious Disease"/>
            <person name="Wu L."/>
            <person name="Ma J."/>
        </authorList>
    </citation>
    <scope>NUCLEOTIDE SEQUENCE [LARGE SCALE GENOMIC DNA]</scope>
    <source>
        <strain evidence="2">JCM 4816</strain>
    </source>
</reference>
<protein>
    <submittedName>
        <fullName evidence="1">Enoyl-CoA hydratase/isomerase family protein</fullName>
    </submittedName>
</protein>
<proteinExistence type="predicted"/>
<dbReference type="PANTHER" id="PTHR11941">
    <property type="entry name" value="ENOYL-COA HYDRATASE-RELATED"/>
    <property type="match status" value="1"/>
</dbReference>
<dbReference type="InterPro" id="IPR029045">
    <property type="entry name" value="ClpP/crotonase-like_dom_sf"/>
</dbReference>
<dbReference type="CDD" id="cd06558">
    <property type="entry name" value="crotonase-like"/>
    <property type="match status" value="1"/>
</dbReference>
<accession>A0ABW1G9J1</accession>
<name>A0ABW1G9J1_9ACTN</name>
<dbReference type="PANTHER" id="PTHR11941:SF127">
    <property type="entry name" value="ENOYL-COA HYDRATASE ECHA18 (ENOYL HYDRASE) (UNSATURATED ACYL-COA HYDRATASE) (CROTONASE)-RELATED"/>
    <property type="match status" value="1"/>
</dbReference>
<dbReference type="InterPro" id="IPR001753">
    <property type="entry name" value="Enoyl-CoA_hydra/iso"/>
</dbReference>
<dbReference type="Pfam" id="PF00378">
    <property type="entry name" value="ECH_1"/>
    <property type="match status" value="1"/>
</dbReference>
<comment type="caution">
    <text evidence="1">The sequence shown here is derived from an EMBL/GenBank/DDBJ whole genome shotgun (WGS) entry which is preliminary data.</text>
</comment>
<dbReference type="Gene3D" id="3.90.226.10">
    <property type="entry name" value="2-enoyl-CoA Hydratase, Chain A, domain 1"/>
    <property type="match status" value="1"/>
</dbReference>
<gene>
    <name evidence="1" type="ORF">ACFP3V_26935</name>
</gene>
<sequence length="245" mass="25705">MLRTSVGADGVAELVIDRPERRNALTGAMWAELPKLLAELAGHARVLVVRGQGGHFSAGADIEELREVYADPDAAAEYHSVNVRAEEALAAFPRPTLAVVQGACVGGGCQLAAACDLRIAAPDARFGVTPARMGIVYPASSTLRLSRLLGPARAKYLLFSGELVTAAQALAFGLVEEVTPGAPERGRELARTLARRSGQTQGAAKAVIDGGADAVGPWLALAREAPHAREGLAAFLERREPEFPL</sequence>
<keyword evidence="2" id="KW-1185">Reference proteome</keyword>
<dbReference type="RefSeq" id="WP_380588696.1">
    <property type="nucleotide sequence ID" value="NZ_JBHSQJ010000137.1"/>
</dbReference>
<dbReference type="EMBL" id="JBHSQJ010000137">
    <property type="protein sequence ID" value="MFC5910828.1"/>
    <property type="molecule type" value="Genomic_DNA"/>
</dbReference>
<evidence type="ECO:0000313" key="1">
    <source>
        <dbReference type="EMBL" id="MFC5910828.1"/>
    </source>
</evidence>
<organism evidence="1 2">
    <name type="scientific">Streptacidiphilus monticola</name>
    <dbReference type="NCBI Taxonomy" id="2161674"/>
    <lineage>
        <taxon>Bacteria</taxon>
        <taxon>Bacillati</taxon>
        <taxon>Actinomycetota</taxon>
        <taxon>Actinomycetes</taxon>
        <taxon>Kitasatosporales</taxon>
        <taxon>Streptomycetaceae</taxon>
        <taxon>Streptacidiphilus</taxon>
    </lineage>
</organism>
<dbReference type="SUPFAM" id="SSF52096">
    <property type="entry name" value="ClpP/crotonase"/>
    <property type="match status" value="1"/>
</dbReference>
<dbReference type="Proteomes" id="UP001596174">
    <property type="component" value="Unassembled WGS sequence"/>
</dbReference>
<evidence type="ECO:0000313" key="2">
    <source>
        <dbReference type="Proteomes" id="UP001596174"/>
    </source>
</evidence>